<reference evidence="3 5" key="1">
    <citation type="submission" date="2017-11" db="EMBL/GenBank/DDBJ databases">
        <title>Infants hospitalized years apart are colonized by the same room-sourced microbial strains.</title>
        <authorList>
            <person name="Brooks B."/>
            <person name="Olm M.R."/>
            <person name="Firek B.A."/>
            <person name="Baker R."/>
            <person name="Thomas B.C."/>
            <person name="Morowitz M.J."/>
            <person name="Banfield J.F."/>
        </authorList>
    </citation>
    <scope>NUCLEOTIDE SEQUENCE [LARGE SCALE GENOMIC DNA]</scope>
    <source>
        <strain evidence="3">S2_003_000_R3_20</strain>
    </source>
</reference>
<protein>
    <recommendedName>
        <fullName evidence="7">Lipoprotein</fullName>
    </recommendedName>
</protein>
<dbReference type="Proteomes" id="UP000277537">
    <property type="component" value="Unassembled WGS sequence"/>
</dbReference>
<proteinExistence type="predicted"/>
<dbReference type="Proteomes" id="UP001162261">
    <property type="component" value="Unassembled WGS sequence"/>
</dbReference>
<evidence type="ECO:0000313" key="6">
    <source>
        <dbReference type="Proteomes" id="UP000277537"/>
    </source>
</evidence>
<keyword evidence="1" id="KW-0732">Signal</keyword>
<evidence type="ECO:0000256" key="1">
    <source>
        <dbReference type="SAM" id="SignalP"/>
    </source>
</evidence>
<evidence type="ECO:0000313" key="3">
    <source>
        <dbReference type="EMBL" id="PZQ89432.1"/>
    </source>
</evidence>
<organism evidence="3 5">
    <name type="scientific">Acinetobacter johnsonii</name>
    <dbReference type="NCBI Taxonomy" id="40214"/>
    <lineage>
        <taxon>Bacteria</taxon>
        <taxon>Pseudomonadati</taxon>
        <taxon>Pseudomonadota</taxon>
        <taxon>Gammaproteobacteria</taxon>
        <taxon>Moraxellales</taxon>
        <taxon>Moraxellaceae</taxon>
        <taxon>Acinetobacter</taxon>
    </lineage>
</organism>
<reference evidence="4 6" key="2">
    <citation type="submission" date="2018-10" db="EMBL/GenBank/DDBJ databases">
        <title>Transmission dynamics of multidrug resistant bacteria on intensive care unit surfaces.</title>
        <authorList>
            <person name="D'Souza A.W."/>
            <person name="Potter R.F."/>
            <person name="Wallace M."/>
            <person name="Shupe A."/>
            <person name="Patel S."/>
            <person name="Sun S."/>
            <person name="Gul D."/>
            <person name="Kwon J.H."/>
            <person name="Andleeb S."/>
            <person name="Burnham C.-A.D."/>
            <person name="Dantas G."/>
        </authorList>
    </citation>
    <scope>NUCLEOTIDE SEQUENCE [LARGE SCALE GENOMIC DNA]</scope>
    <source>
        <strain evidence="4 6">AJ_385</strain>
    </source>
</reference>
<comment type="caution">
    <text evidence="3">The sequence shown here is derived from an EMBL/GenBank/DDBJ whole genome shotgun (WGS) entry which is preliminary data.</text>
</comment>
<accession>A0A2W5RKP2</accession>
<dbReference type="EMBL" id="RHXE01000008">
    <property type="protein sequence ID" value="RSE25012.1"/>
    <property type="molecule type" value="Genomic_DNA"/>
</dbReference>
<reference evidence="2" key="3">
    <citation type="submission" date="2022-09" db="EMBL/GenBank/DDBJ databases">
        <title>Intensive care unit water sources are persistently colonized with multi-drug resistant bacteria and are the site of extensive horizontal gene transfer of antibiotic resistance genes.</title>
        <authorList>
            <person name="Diorio-Toth L."/>
        </authorList>
    </citation>
    <scope>NUCLEOTIDE SEQUENCE</scope>
    <source>
        <strain evidence="2">GD03649</strain>
    </source>
</reference>
<sequence>MKKIIISLFCLLSLSACQPPHVSQQVQQQHFICKALIEGFLKTQNLTDYQFLSLAPSLTETSTQRTYQFRLNNEREMQMNLPRQKNLQFQCDQSSAENFKISLAGEGHAMLSLIQLDLPKASTLELLTAYQQP</sequence>
<dbReference type="AlphaFoldDB" id="A0A2W5RKP2"/>
<dbReference type="RefSeq" id="WP_125273785.1">
    <property type="nucleotide sequence ID" value="NZ_BKWH01000002.1"/>
</dbReference>
<evidence type="ECO:0000313" key="5">
    <source>
        <dbReference type="Proteomes" id="UP000249282"/>
    </source>
</evidence>
<feature type="signal peptide" evidence="1">
    <location>
        <begin position="1"/>
        <end position="18"/>
    </location>
</feature>
<evidence type="ECO:0000313" key="2">
    <source>
        <dbReference type="EMBL" id="MDH2173487.1"/>
    </source>
</evidence>
<gene>
    <name evidence="3" type="ORF">DI542_08960</name>
    <name evidence="4" type="ORF">EGT73_06010</name>
    <name evidence="2" type="ORF">N5J46_13825</name>
</gene>
<feature type="chain" id="PRO_5040586425" description="Lipoprotein" evidence="1">
    <location>
        <begin position="19"/>
        <end position="133"/>
    </location>
</feature>
<dbReference type="EMBL" id="JAOCLH010000031">
    <property type="protein sequence ID" value="MDH2173487.1"/>
    <property type="molecule type" value="Genomic_DNA"/>
</dbReference>
<name>A0A2W5RKP2_ACIJO</name>
<evidence type="ECO:0000313" key="4">
    <source>
        <dbReference type="EMBL" id="RSE25012.1"/>
    </source>
</evidence>
<dbReference type="EMBL" id="QFQJ01000042">
    <property type="protein sequence ID" value="PZQ89432.1"/>
    <property type="molecule type" value="Genomic_DNA"/>
</dbReference>
<dbReference type="Proteomes" id="UP000249282">
    <property type="component" value="Unassembled WGS sequence"/>
</dbReference>
<dbReference type="PROSITE" id="PS51257">
    <property type="entry name" value="PROKAR_LIPOPROTEIN"/>
    <property type="match status" value="1"/>
</dbReference>
<evidence type="ECO:0008006" key="7">
    <source>
        <dbReference type="Google" id="ProtNLM"/>
    </source>
</evidence>